<dbReference type="AlphaFoldDB" id="A0A3Q9BPS2"/>
<dbReference type="InterPro" id="IPR052556">
    <property type="entry name" value="PolySynth_Transporter"/>
</dbReference>
<feature type="transmembrane region" description="Helical" evidence="5">
    <location>
        <begin position="113"/>
        <end position="131"/>
    </location>
</feature>
<evidence type="ECO:0000256" key="5">
    <source>
        <dbReference type="SAM" id="Phobius"/>
    </source>
</evidence>
<dbReference type="PANTHER" id="PTHR43424:SF1">
    <property type="entry name" value="LOCUS PUTATIVE PROTEIN 1-RELATED"/>
    <property type="match status" value="1"/>
</dbReference>
<dbReference type="PANTHER" id="PTHR43424">
    <property type="entry name" value="LOCUS PUTATIVE PROTEIN 1-RELATED"/>
    <property type="match status" value="1"/>
</dbReference>
<feature type="transmembrane region" description="Helical" evidence="5">
    <location>
        <begin position="369"/>
        <end position="393"/>
    </location>
</feature>
<accession>A0A3Q9BPS2</accession>
<evidence type="ECO:0000256" key="1">
    <source>
        <dbReference type="ARBA" id="ARBA00004141"/>
    </source>
</evidence>
<proteinExistence type="predicted"/>
<feature type="transmembrane region" description="Helical" evidence="5">
    <location>
        <begin position="278"/>
        <end position="296"/>
    </location>
</feature>
<feature type="transmembrane region" description="Helical" evidence="5">
    <location>
        <begin position="238"/>
        <end position="258"/>
    </location>
</feature>
<dbReference type="RefSeq" id="WP_126127119.1">
    <property type="nucleotide sequence ID" value="NZ_CP034464.1"/>
</dbReference>
<keyword evidence="4 5" id="KW-0472">Membrane</keyword>
<evidence type="ECO:0000256" key="2">
    <source>
        <dbReference type="ARBA" id="ARBA00022692"/>
    </source>
</evidence>
<dbReference type="GO" id="GO:0016020">
    <property type="term" value="C:membrane"/>
    <property type="evidence" value="ECO:0007669"/>
    <property type="project" value="UniProtKB-SubCell"/>
</dbReference>
<evidence type="ECO:0000313" key="6">
    <source>
        <dbReference type="EMBL" id="AZP11734.1"/>
    </source>
</evidence>
<gene>
    <name evidence="6" type="ORF">EJN92_06835</name>
</gene>
<dbReference type="Pfam" id="PF01943">
    <property type="entry name" value="Polysacc_synt"/>
    <property type="match status" value="1"/>
</dbReference>
<evidence type="ECO:0000313" key="7">
    <source>
        <dbReference type="Proteomes" id="UP000275663"/>
    </source>
</evidence>
<keyword evidence="3 5" id="KW-1133">Transmembrane helix</keyword>
<feature type="transmembrane region" description="Helical" evidence="5">
    <location>
        <begin position="12"/>
        <end position="32"/>
    </location>
</feature>
<dbReference type="InterPro" id="IPR002797">
    <property type="entry name" value="Polysacc_synth"/>
</dbReference>
<dbReference type="KEGG" id="upv:EJN92_06835"/>
<feature type="transmembrane region" description="Helical" evidence="5">
    <location>
        <begin position="143"/>
        <end position="161"/>
    </location>
</feature>
<feature type="transmembrane region" description="Helical" evidence="5">
    <location>
        <begin position="308"/>
        <end position="332"/>
    </location>
</feature>
<dbReference type="EMBL" id="CP034464">
    <property type="protein sequence ID" value="AZP11734.1"/>
    <property type="molecule type" value="Genomic_DNA"/>
</dbReference>
<feature type="transmembrane region" description="Helical" evidence="5">
    <location>
        <begin position="38"/>
        <end position="61"/>
    </location>
</feature>
<name>A0A3Q9BPS2_9BURK</name>
<feature type="transmembrane region" description="Helical" evidence="5">
    <location>
        <begin position="167"/>
        <end position="186"/>
    </location>
</feature>
<evidence type="ECO:0000256" key="3">
    <source>
        <dbReference type="ARBA" id="ARBA00022989"/>
    </source>
</evidence>
<sequence length="404" mass="43581">MILRFLGAQWIAVGFIGAVSFAISVLVARMLGPDQFGLYAIALSVGAIVAILADGGFAKLLQRERARSSATLTELLPKLPGLAYGHALLVILTLSFFSVILSPTYALTSLATIWFFGTVALNQFGLAILRGDGRLVRDASWQIGNRSFTAVCAALALLLGASHPWQVLMAQFIGASAFGFLVVRYLRVSPLFNLSPKVYQALLPFIWLDLATTLHLRVDMVLFQFLDLPKIEVGQYGVAYRLIDATLLLASPVGLILFRRFRQNVILPSKIIKEILPALIVATLIGMGLLFLLWLFSNELVALTYGPAYQGAGTLLLVLGGALVFLLPNGVLNQAALALGLERWFAISASIAALISIVGNLLLIPTYGIMAAAWMTVLTEAILGACLTAGIILQSRQLKEIKEE</sequence>
<feature type="transmembrane region" description="Helical" evidence="5">
    <location>
        <begin position="198"/>
        <end position="218"/>
    </location>
</feature>
<feature type="transmembrane region" description="Helical" evidence="5">
    <location>
        <begin position="82"/>
        <end position="101"/>
    </location>
</feature>
<evidence type="ECO:0000256" key="4">
    <source>
        <dbReference type="ARBA" id="ARBA00023136"/>
    </source>
</evidence>
<comment type="subcellular location">
    <subcellularLocation>
        <location evidence="1">Membrane</location>
        <topology evidence="1">Multi-pass membrane protein</topology>
    </subcellularLocation>
</comment>
<keyword evidence="2 5" id="KW-0812">Transmembrane</keyword>
<protein>
    <submittedName>
        <fullName evidence="6">Uncharacterized protein</fullName>
    </submittedName>
</protein>
<feature type="transmembrane region" description="Helical" evidence="5">
    <location>
        <begin position="344"/>
        <end position="363"/>
    </location>
</feature>
<reference evidence="6 7" key="1">
    <citation type="journal article" date="2011" name="Int. J. Syst. Evol. Microbiol.">
        <title>Description of Undibacterium oligocarboniphilum sp. nov., isolated from purified water, and Undibacterium pigrum strain CCUG 49012 as the type strain of Undibacterium parvum sp. nov., and emended descriptions of the genus Undibacterium and the species Undibacterium pigrum.</title>
        <authorList>
            <person name="Eder W."/>
            <person name="Wanner G."/>
            <person name="Ludwig W."/>
            <person name="Busse H.J."/>
            <person name="Ziemke-Kageler F."/>
            <person name="Lang E."/>
        </authorList>
    </citation>
    <scope>NUCLEOTIDE SEQUENCE [LARGE SCALE GENOMIC DNA]</scope>
    <source>
        <strain evidence="6 7">DSM 23061</strain>
    </source>
</reference>
<keyword evidence="7" id="KW-1185">Reference proteome</keyword>
<dbReference type="OrthoDB" id="8807718at2"/>
<organism evidence="6 7">
    <name type="scientific">Undibacterium parvum</name>
    <dbReference type="NCBI Taxonomy" id="401471"/>
    <lineage>
        <taxon>Bacteria</taxon>
        <taxon>Pseudomonadati</taxon>
        <taxon>Pseudomonadota</taxon>
        <taxon>Betaproteobacteria</taxon>
        <taxon>Burkholderiales</taxon>
        <taxon>Oxalobacteraceae</taxon>
        <taxon>Undibacterium</taxon>
    </lineage>
</organism>
<dbReference type="Proteomes" id="UP000275663">
    <property type="component" value="Chromosome"/>
</dbReference>